<organism evidence="2">
    <name type="scientific">freshwater metagenome</name>
    <dbReference type="NCBI Taxonomy" id="449393"/>
    <lineage>
        <taxon>unclassified sequences</taxon>
        <taxon>metagenomes</taxon>
        <taxon>ecological metagenomes</taxon>
    </lineage>
</organism>
<feature type="domain" description="Polymerase/histidinol phosphatase N-terminal" evidence="1">
    <location>
        <begin position="18"/>
        <end position="92"/>
    </location>
</feature>
<proteinExistence type="predicted"/>
<dbReference type="InterPro" id="IPR050194">
    <property type="entry name" value="Glycosyltransferase_grp1"/>
</dbReference>
<dbReference type="GO" id="GO:0016757">
    <property type="term" value="F:glycosyltransferase activity"/>
    <property type="evidence" value="ECO:0007669"/>
    <property type="project" value="TreeGrafter"/>
</dbReference>
<dbReference type="PANTHER" id="PTHR45947:SF3">
    <property type="entry name" value="SULFOQUINOVOSYL TRANSFERASE SQD2"/>
    <property type="match status" value="1"/>
</dbReference>
<dbReference type="Pfam" id="PF13439">
    <property type="entry name" value="Glyco_transf_4"/>
    <property type="match status" value="1"/>
</dbReference>
<dbReference type="EMBL" id="CAFBMK010000200">
    <property type="protein sequence ID" value="CAB4935991.1"/>
    <property type="molecule type" value="Genomic_DNA"/>
</dbReference>
<gene>
    <name evidence="2" type="ORF">UFOPK3564_02648</name>
</gene>
<dbReference type="SUPFAM" id="SSF89550">
    <property type="entry name" value="PHP domain-like"/>
    <property type="match status" value="1"/>
</dbReference>
<name>A0A6J7IZ63_9ZZZZ</name>
<evidence type="ECO:0000259" key="1">
    <source>
        <dbReference type="SMART" id="SM00481"/>
    </source>
</evidence>
<dbReference type="Pfam" id="PF13692">
    <property type="entry name" value="Glyco_trans_1_4"/>
    <property type="match status" value="1"/>
</dbReference>
<dbReference type="SUPFAM" id="SSF53756">
    <property type="entry name" value="UDP-Glycosyltransferase/glycogen phosphorylase"/>
    <property type="match status" value="1"/>
</dbReference>
<dbReference type="AlphaFoldDB" id="A0A6J7IZ63"/>
<dbReference type="InterPro" id="IPR003141">
    <property type="entry name" value="Pol/His_phosphatase_N"/>
</dbReference>
<accession>A0A6J7IZ63</accession>
<dbReference type="InterPro" id="IPR016195">
    <property type="entry name" value="Pol/histidinol_Pase-like"/>
</dbReference>
<dbReference type="InterPro" id="IPR028098">
    <property type="entry name" value="Glyco_trans_4-like_N"/>
</dbReference>
<reference evidence="2" key="1">
    <citation type="submission" date="2020-05" db="EMBL/GenBank/DDBJ databases">
        <authorList>
            <person name="Chiriac C."/>
            <person name="Salcher M."/>
            <person name="Ghai R."/>
            <person name="Kavagutti S V."/>
        </authorList>
    </citation>
    <scope>NUCLEOTIDE SEQUENCE</scope>
</reference>
<dbReference type="PANTHER" id="PTHR45947">
    <property type="entry name" value="SULFOQUINOVOSYL TRANSFERASE SQD2"/>
    <property type="match status" value="1"/>
</dbReference>
<evidence type="ECO:0000313" key="2">
    <source>
        <dbReference type="EMBL" id="CAB4935991.1"/>
    </source>
</evidence>
<dbReference type="SMART" id="SM00481">
    <property type="entry name" value="POLIIIAc"/>
    <property type="match status" value="1"/>
</dbReference>
<dbReference type="Gene3D" id="3.20.20.140">
    <property type="entry name" value="Metal-dependent hydrolases"/>
    <property type="match status" value="1"/>
</dbReference>
<dbReference type="CDD" id="cd07432">
    <property type="entry name" value="PHP_HisPPase"/>
    <property type="match status" value="1"/>
</dbReference>
<sequence length="807" mass="86917">MSPSPGSSPNVPPALSRCDLHVHSTASEFSKLGVQRSVGMPECATPPEEVYELAKRRGMDFVTITDHDTIAGALQIADRPDVFVGEELTVWFRGEPQAVHVLCLGINQDDHDWLQAHNHDVVRCAEYLHQNEITTALAHPFYSVEAPLTARHRRQLAELFPIWEVRNGSRARELNAPAATFVDVRGGIGIGGTDDHAGVDIGRTFTETPLAYTPEEYLAHVRAGRAVAKGTQGSAAKWTHAAMGIAIRSLGVDPRGESDAPIERPRPEAIATMVSSLMTEGDVRRGSVDDELTPDDARMLLRAWLDAVGLRDLTARQLLEMFQEDDFDHRDLFRRARTAHETKLAETVRTVVAAAERVAEGEEPDFTAIGGQLLDALLPAVPYAPAAAFLGRERRKLKTRLDGELPRVALVADGIGGMHGVTHTVDTLRRIGVPGYEVEVVGTDVRVDRRLPAVADVDIPFYAGLQVGIPSVPALVEQIAEGRYDVVHLCSPGPAGIVAGALAKMLDIPVLASYHTELGSYTGLRSADDRLQTYADLVLAVFYGQADVVVTPSPQSDEAVRQLGVAADAVGRWDRGVDVDRFRPTRRSDEAALRVLGAAPNETTRVNVLYAGRQSAEKGIDLLCDAFLRARARDPRLHLLLAGGGPEEHVLRERLGEHATFLGWLSGDDLADAYANADVFLFASRTDTFGQVLLEAQASGLPVVAVAEGGPLSIVEDGVSGLLRPADAGALADALVAVAGRPGLRRRLALGGLLRVQDRTWDAAMGRLADGYARALAAGTLRAARREAEASAARELVRPKRGAKRIA</sequence>
<dbReference type="Gene3D" id="3.40.50.2000">
    <property type="entry name" value="Glycogen Phosphorylase B"/>
    <property type="match status" value="2"/>
</dbReference>
<protein>
    <submittedName>
        <fullName evidence="2">Unannotated protein</fullName>
    </submittedName>
</protein>